<dbReference type="InterPro" id="IPR021463">
    <property type="entry name" value="Methyltransf_34"/>
</dbReference>
<evidence type="ECO:0000313" key="2">
    <source>
        <dbReference type="Proteomes" id="UP000002866"/>
    </source>
</evidence>
<dbReference type="GO" id="GO:0070042">
    <property type="term" value="F:rRNA (uridine-N3-)-methyltransferase activity"/>
    <property type="evidence" value="ECO:0007669"/>
    <property type="project" value="EnsemblFungi"/>
</dbReference>
<organism evidence="1 2">
    <name type="scientific">Henningerozyma blattae (strain ATCC 34711 / CBS 6284 / DSM 70876 / NBRC 10599 / NRRL Y-10934 / UCD 77-7)</name>
    <name type="common">Yeast</name>
    <name type="synonym">Tetrapisispora blattae</name>
    <dbReference type="NCBI Taxonomy" id="1071380"/>
    <lineage>
        <taxon>Eukaryota</taxon>
        <taxon>Fungi</taxon>
        <taxon>Dikarya</taxon>
        <taxon>Ascomycota</taxon>
        <taxon>Saccharomycotina</taxon>
        <taxon>Saccharomycetes</taxon>
        <taxon>Saccharomycetales</taxon>
        <taxon>Saccharomycetaceae</taxon>
        <taxon>Henningerozyma</taxon>
    </lineage>
</organism>
<dbReference type="STRING" id="1071380.I2H2Z5"/>
<dbReference type="Proteomes" id="UP000002866">
    <property type="component" value="Chromosome 4"/>
</dbReference>
<protein>
    <submittedName>
        <fullName evidence="1">Uncharacterized protein</fullName>
    </submittedName>
</protein>
<dbReference type="HOGENOM" id="CLU_028833_0_0_1"/>
<sequence>MAKNKTSNKQLPVHNPATLPPQEILDLFKVTFNEELYVEDIEKLQADIQDVKSSLFNREYIEAFDDDIKRTAYCIRWSSSRAMAYASLFAFFDPIKKIIQCHSSEDQAVLCIGGGAGGELIALCSMFVYSQNMTKKFSTNNEDVAESPKLKLNLMDIADWSSIIERLENQINEKWLYGGGNDTLNINFIHDDILKMNFNENNVSLSNINLITLLFTTNELFTEHKTESIRLLQKFNKDCKSGCHLLIVESAGSYSHITVGRKQFPIHFLIDTILVGVRTGDKSPSAWSLVSENDSLWYRCDPNCDYPLKVENMRFFIVYIKKIK</sequence>
<dbReference type="FunCoup" id="I2H2Z5">
    <property type="interactions" value="52"/>
</dbReference>
<name>I2H2Z5_HENB6</name>
<gene>
    <name evidence="1" type="primary">TBLA0D02430</name>
    <name evidence="1" type="ORF">TBLA_0D02430</name>
</gene>
<evidence type="ECO:0000313" key="1">
    <source>
        <dbReference type="EMBL" id="CCH60747.1"/>
    </source>
</evidence>
<dbReference type="GeneID" id="14495783"/>
<accession>I2H2Z5</accession>
<dbReference type="EMBL" id="HE806319">
    <property type="protein sequence ID" value="CCH60747.1"/>
    <property type="molecule type" value="Genomic_DNA"/>
</dbReference>
<keyword evidence="2" id="KW-1185">Reference proteome</keyword>
<dbReference type="RefSeq" id="XP_004180266.1">
    <property type="nucleotide sequence ID" value="XM_004180218.1"/>
</dbReference>
<dbReference type="eggNOG" id="ENOG502QR34">
    <property type="taxonomic scope" value="Eukaryota"/>
</dbReference>
<dbReference type="KEGG" id="tbl:TBLA_0D02430"/>
<dbReference type="Pfam" id="PF11312">
    <property type="entry name" value="Methyltransf_34"/>
    <property type="match status" value="1"/>
</dbReference>
<dbReference type="GO" id="GO:0070475">
    <property type="term" value="P:rRNA base methylation"/>
    <property type="evidence" value="ECO:0007669"/>
    <property type="project" value="EnsemblFungi"/>
</dbReference>
<dbReference type="OMA" id="DMRYQVH"/>
<dbReference type="AlphaFoldDB" id="I2H2Z5"/>
<dbReference type="GO" id="GO:0005737">
    <property type="term" value="C:cytoplasm"/>
    <property type="evidence" value="ECO:0007669"/>
    <property type="project" value="EnsemblFungi"/>
</dbReference>
<reference evidence="1 2" key="1">
    <citation type="journal article" date="2011" name="Proc. Natl. Acad. Sci. U.S.A.">
        <title>Evolutionary erosion of yeast sex chromosomes by mating-type switching accidents.</title>
        <authorList>
            <person name="Gordon J.L."/>
            <person name="Armisen D."/>
            <person name="Proux-Wera E."/>
            <person name="Oheigeartaigh S.S."/>
            <person name="Byrne K.P."/>
            <person name="Wolfe K.H."/>
        </authorList>
    </citation>
    <scope>NUCLEOTIDE SEQUENCE [LARGE SCALE GENOMIC DNA]</scope>
    <source>
        <strain evidence="2">ATCC 34711 / CBS 6284 / DSM 70876 / NBRC 10599 / NRRL Y-10934 / UCD 77-7</strain>
    </source>
</reference>
<proteinExistence type="predicted"/>
<dbReference type="InParanoid" id="I2H2Z5"/>
<dbReference type="OrthoDB" id="6419443at2759"/>